<dbReference type="Pfam" id="PF05970">
    <property type="entry name" value="PIF1"/>
    <property type="match status" value="1"/>
</dbReference>
<dbReference type="GO" id="GO:0006310">
    <property type="term" value="P:DNA recombination"/>
    <property type="evidence" value="ECO:0007669"/>
    <property type="project" value="UniProtKB-KW"/>
</dbReference>
<dbReference type="Gene3D" id="3.40.50.300">
    <property type="entry name" value="P-loop containing nucleotide triphosphate hydrolases"/>
    <property type="match status" value="2"/>
</dbReference>
<proteinExistence type="inferred from homology"/>
<keyword evidence="1" id="KW-0233">DNA recombination</keyword>
<protein>
    <recommendedName>
        <fullName evidence="1">ATP-dependent DNA helicase</fullName>
        <ecNumber evidence="1">5.6.2.3</ecNumber>
    </recommendedName>
</protein>
<dbReference type="GO" id="GO:0006281">
    <property type="term" value="P:DNA repair"/>
    <property type="evidence" value="ECO:0007669"/>
    <property type="project" value="UniProtKB-KW"/>
</dbReference>
<evidence type="ECO:0000313" key="5">
    <source>
        <dbReference type="Proteomes" id="UP001190700"/>
    </source>
</evidence>
<sequence length="555" mass="61599">MAPPLNYTELNSSQKRAMAALIVEDRNVMILGEAGTGKSAFIWHGCKMYIDKCVRKGKSCSGTLITAPCGMAASKLKGRTLDSVIPPLTNVTDPHVCATLVKKLLATNAERWKFIKLLSILVIDEVSTLLATKLKMLDVAFRIIREAPQSYMGGVRVMLCGDFLQLDAVGDAETTKLFRDEAMLLGEFKVVCLEENLRQSDQHLSALLSRARVGRLTSDDNELLLSKSSKHRGEEIESNALHICGSRNLAHAINTKRFESLQDVSGSHKFEAVKRWTHGSGDGEWIVKSIDEETPSDLGTLGERLRDFCSRPCVKDAKNCTLRIGTRVMLNRNLYEYKDNRMRNGRLGTVTEIGNLAEQYGDEPVLSPFTHVIVAFDDDEPGVTVKVAPAVLRHGVATGVCEVWCMPLVHAWAITVHKAQGCEVDRLVVHCADLYRPKQLYVAISRCRTLNGLTLLNYEGSLLCPPAAMDVKFYDAIVRNGGTWDFRDGHPGDNEERCGASDKKARRIKAKVVPLNKEARPCTSAGGAKRSKKRKRAHKDRRVNGKRKVEEREGM</sequence>
<name>A0AAE0EWC0_9CHLO</name>
<dbReference type="Proteomes" id="UP001190700">
    <property type="component" value="Unassembled WGS sequence"/>
</dbReference>
<keyword evidence="1" id="KW-0347">Helicase</keyword>
<gene>
    <name evidence="4" type="ORF">CYMTET_47748</name>
</gene>
<dbReference type="GO" id="GO:0000723">
    <property type="term" value="P:telomere maintenance"/>
    <property type="evidence" value="ECO:0007669"/>
    <property type="project" value="InterPro"/>
</dbReference>
<dbReference type="GO" id="GO:0043139">
    <property type="term" value="F:5'-3' DNA helicase activity"/>
    <property type="evidence" value="ECO:0007669"/>
    <property type="project" value="UniProtKB-EC"/>
</dbReference>
<evidence type="ECO:0000256" key="2">
    <source>
        <dbReference type="SAM" id="MobiDB-lite"/>
    </source>
</evidence>
<comment type="cofactor">
    <cofactor evidence="1">
        <name>Mg(2+)</name>
        <dbReference type="ChEBI" id="CHEBI:18420"/>
    </cofactor>
</comment>
<comment type="caution">
    <text evidence="4">The sequence shown here is derived from an EMBL/GenBank/DDBJ whole genome shotgun (WGS) entry which is preliminary data.</text>
</comment>
<keyword evidence="1" id="KW-0227">DNA damage</keyword>
<keyword evidence="1" id="KW-0547">Nucleotide-binding</keyword>
<dbReference type="SUPFAM" id="SSF52540">
    <property type="entry name" value="P-loop containing nucleoside triphosphate hydrolases"/>
    <property type="match status" value="2"/>
</dbReference>
<dbReference type="InterPro" id="IPR010285">
    <property type="entry name" value="DNA_helicase_pif1-like_DEAD"/>
</dbReference>
<feature type="domain" description="DNA helicase Pif1-like DEAD-box helicase" evidence="3">
    <location>
        <begin position="10"/>
        <end position="205"/>
    </location>
</feature>
<evidence type="ECO:0000256" key="1">
    <source>
        <dbReference type="RuleBase" id="RU363044"/>
    </source>
</evidence>
<reference evidence="4 5" key="1">
    <citation type="journal article" date="2015" name="Genome Biol. Evol.">
        <title>Comparative Genomics of a Bacterivorous Green Alga Reveals Evolutionary Causalities and Consequences of Phago-Mixotrophic Mode of Nutrition.</title>
        <authorList>
            <person name="Burns J.A."/>
            <person name="Paasch A."/>
            <person name="Narechania A."/>
            <person name="Kim E."/>
        </authorList>
    </citation>
    <scope>NUCLEOTIDE SEQUENCE [LARGE SCALE GENOMIC DNA]</scope>
    <source>
        <strain evidence="4 5">PLY_AMNH</strain>
    </source>
</reference>
<comment type="catalytic activity">
    <reaction evidence="1">
        <text>ATP + H2O = ADP + phosphate + H(+)</text>
        <dbReference type="Rhea" id="RHEA:13065"/>
        <dbReference type="ChEBI" id="CHEBI:15377"/>
        <dbReference type="ChEBI" id="CHEBI:15378"/>
        <dbReference type="ChEBI" id="CHEBI:30616"/>
        <dbReference type="ChEBI" id="CHEBI:43474"/>
        <dbReference type="ChEBI" id="CHEBI:456216"/>
        <dbReference type="EC" id="5.6.2.3"/>
    </reaction>
</comment>
<organism evidence="4 5">
    <name type="scientific">Cymbomonas tetramitiformis</name>
    <dbReference type="NCBI Taxonomy" id="36881"/>
    <lineage>
        <taxon>Eukaryota</taxon>
        <taxon>Viridiplantae</taxon>
        <taxon>Chlorophyta</taxon>
        <taxon>Pyramimonadophyceae</taxon>
        <taxon>Pyramimonadales</taxon>
        <taxon>Pyramimonadaceae</taxon>
        <taxon>Cymbomonas</taxon>
    </lineage>
</organism>
<dbReference type="InterPro" id="IPR051055">
    <property type="entry name" value="PIF1_helicase"/>
</dbReference>
<keyword evidence="1" id="KW-0234">DNA repair</keyword>
<dbReference type="GO" id="GO:0016787">
    <property type="term" value="F:hydrolase activity"/>
    <property type="evidence" value="ECO:0007669"/>
    <property type="project" value="UniProtKB-KW"/>
</dbReference>
<dbReference type="GO" id="GO:0005524">
    <property type="term" value="F:ATP binding"/>
    <property type="evidence" value="ECO:0007669"/>
    <property type="project" value="UniProtKB-KW"/>
</dbReference>
<comment type="similarity">
    <text evidence="1">Belongs to the helicase family.</text>
</comment>
<dbReference type="PANTHER" id="PTHR47642:SF5">
    <property type="entry name" value="ATP-DEPENDENT DNA HELICASE"/>
    <property type="match status" value="1"/>
</dbReference>
<dbReference type="AlphaFoldDB" id="A0AAE0EWC0"/>
<dbReference type="EMBL" id="LGRX02033150">
    <property type="protein sequence ID" value="KAK3242589.1"/>
    <property type="molecule type" value="Genomic_DNA"/>
</dbReference>
<feature type="compositionally biased region" description="Basic residues" evidence="2">
    <location>
        <begin position="529"/>
        <end position="546"/>
    </location>
</feature>
<dbReference type="EC" id="5.6.2.3" evidence="1"/>
<keyword evidence="5" id="KW-1185">Reference proteome</keyword>
<evidence type="ECO:0000259" key="3">
    <source>
        <dbReference type="Pfam" id="PF05970"/>
    </source>
</evidence>
<evidence type="ECO:0000313" key="4">
    <source>
        <dbReference type="EMBL" id="KAK3242589.1"/>
    </source>
</evidence>
<dbReference type="CDD" id="cd18809">
    <property type="entry name" value="SF1_C_RecD"/>
    <property type="match status" value="1"/>
</dbReference>
<dbReference type="InterPro" id="IPR027417">
    <property type="entry name" value="P-loop_NTPase"/>
</dbReference>
<keyword evidence="1" id="KW-0378">Hydrolase</keyword>
<keyword evidence="1" id="KW-0067">ATP-binding</keyword>
<feature type="region of interest" description="Disordered" evidence="2">
    <location>
        <begin position="519"/>
        <end position="555"/>
    </location>
</feature>
<dbReference type="PANTHER" id="PTHR47642">
    <property type="entry name" value="ATP-DEPENDENT DNA HELICASE"/>
    <property type="match status" value="1"/>
</dbReference>
<accession>A0AAE0EWC0</accession>